<accession>A0A126VES0</accession>
<protein>
    <submittedName>
        <fullName evidence="4">Bifunctional (P)ppGpp synthase/hydrolase relA</fullName>
    </submittedName>
    <submittedName>
        <fullName evidence="3">Bifunctional (P)ppGpp synthetase/guanosine-3',5'-bis(Diphosphate) 3'-pyrophosphohydrolase</fullName>
    </submittedName>
</protein>
<dbReference type="InterPro" id="IPR052194">
    <property type="entry name" value="MESH1"/>
</dbReference>
<dbReference type="Proteomes" id="UP000624159">
    <property type="component" value="Unassembled WGS sequence"/>
</dbReference>
<dbReference type="PANTHER" id="PTHR46246:SF1">
    <property type="entry name" value="GUANOSINE-3',5'-BIS(DIPHOSPHATE) 3'-PYROPHOSPHOHYDROLASE MESH1"/>
    <property type="match status" value="1"/>
</dbReference>
<reference evidence="4 6" key="1">
    <citation type="submission" date="2018-12" db="EMBL/GenBank/DDBJ databases">
        <authorList>
            <consortium name="Pathogen Informatics"/>
        </authorList>
    </citation>
    <scope>NUCLEOTIDE SEQUENCE [LARGE SCALE GENOMIC DNA]</scope>
    <source>
        <strain evidence="4 6">NCTC10036</strain>
        <strain evidence="5 7">NCTC12971</strain>
    </source>
</reference>
<organism evidence="4 6">
    <name type="scientific">Serratia rubidaea</name>
    <name type="common">Serratia marinorubra</name>
    <dbReference type="NCBI Taxonomy" id="61652"/>
    <lineage>
        <taxon>Bacteria</taxon>
        <taxon>Pseudomonadati</taxon>
        <taxon>Pseudomonadota</taxon>
        <taxon>Gammaproteobacteria</taxon>
        <taxon>Enterobacterales</taxon>
        <taxon>Yersiniaceae</taxon>
        <taxon>Serratia</taxon>
    </lineage>
</organism>
<dbReference type="Proteomes" id="UP000307968">
    <property type="component" value="Chromosome"/>
</dbReference>
<keyword evidence="8" id="KW-1185">Reference proteome</keyword>
<evidence type="ECO:0000313" key="8">
    <source>
        <dbReference type="Proteomes" id="UP000624159"/>
    </source>
</evidence>
<dbReference type="AlphaFoldDB" id="A0A126VES0"/>
<name>A0A126VES0_SERRU</name>
<feature type="region of interest" description="Disordered" evidence="1">
    <location>
        <begin position="90"/>
        <end position="112"/>
    </location>
</feature>
<dbReference type="Pfam" id="PF13328">
    <property type="entry name" value="HD_4"/>
    <property type="match status" value="1"/>
</dbReference>
<evidence type="ECO:0000256" key="1">
    <source>
        <dbReference type="SAM" id="MobiDB-lite"/>
    </source>
</evidence>
<evidence type="ECO:0000259" key="2">
    <source>
        <dbReference type="SMART" id="SM00471"/>
    </source>
</evidence>
<evidence type="ECO:0000313" key="3">
    <source>
        <dbReference type="EMBL" id="MBH1930685.1"/>
    </source>
</evidence>
<sequence length="201" mass="22857">MTATLVERARRYATKAHAAIDQRRKYTNDPYIVHPQAVMELVRSVPHTDEMLAAAWLHDTVEDTPTTLADLESHFGPQVAQLVGMLTNVSTPGSGNRYQRKNDDRRHSAQASPQAKTIKLADLIDNTRSLLTYDSHFARTYLIEKQRLLEVLTEGDSRLWRQAHHIVEQGLAALLLPPHSVPASWFEHARQRYRDSERSSA</sequence>
<evidence type="ECO:0000313" key="6">
    <source>
        <dbReference type="Proteomes" id="UP000281904"/>
    </source>
</evidence>
<reference evidence="3 8" key="2">
    <citation type="submission" date="2020-11" db="EMBL/GenBank/DDBJ databases">
        <title>Enhanced detection system for hospital associated transmission using whole genome sequencing surveillance.</title>
        <authorList>
            <person name="Harrison L.H."/>
            <person name="Van Tyne D."/>
            <person name="Marsh J.W."/>
            <person name="Griffith M.P."/>
            <person name="Snyder D.J."/>
            <person name="Cooper V.S."/>
            <person name="Mustapha M."/>
        </authorList>
    </citation>
    <scope>NUCLEOTIDE SEQUENCE [LARGE SCALE GENOMIC DNA]</scope>
    <source>
        <strain evidence="3 8">SER00230</strain>
    </source>
</reference>
<dbReference type="Proteomes" id="UP000281904">
    <property type="component" value="Chromosome"/>
</dbReference>
<evidence type="ECO:0000313" key="4">
    <source>
        <dbReference type="EMBL" id="VEI63153.1"/>
    </source>
</evidence>
<dbReference type="GO" id="GO:0008893">
    <property type="term" value="F:guanosine-3',5'-bis(diphosphate) 3'-diphosphatase activity"/>
    <property type="evidence" value="ECO:0007669"/>
    <property type="project" value="TreeGrafter"/>
</dbReference>
<dbReference type="EMBL" id="LR590463">
    <property type="protein sequence ID" value="VTP59724.1"/>
    <property type="molecule type" value="Genomic_DNA"/>
</dbReference>
<dbReference type="RefSeq" id="WP_015344085.1">
    <property type="nucleotide sequence ID" value="NZ_CAMIPJ010000004.1"/>
</dbReference>
<feature type="domain" description="HD/PDEase" evidence="2">
    <location>
        <begin position="27"/>
        <end position="136"/>
    </location>
</feature>
<dbReference type="EMBL" id="LR134493">
    <property type="protein sequence ID" value="VEI63153.1"/>
    <property type="molecule type" value="Genomic_DNA"/>
</dbReference>
<proteinExistence type="predicted"/>
<gene>
    <name evidence="4" type="primary">relA_2</name>
    <name evidence="5" type="synonym">relA_1</name>
    <name evidence="3" type="ORF">I5U13_13590</name>
    <name evidence="4" type="ORF">NCTC10036_01419</name>
    <name evidence="5" type="ORF">NCTC12971_00149</name>
</gene>
<keyword evidence="4" id="KW-0378">Hydrolase</keyword>
<evidence type="ECO:0000313" key="7">
    <source>
        <dbReference type="Proteomes" id="UP000307968"/>
    </source>
</evidence>
<dbReference type="Gene3D" id="1.10.3210.10">
    <property type="entry name" value="Hypothetical protein af1432"/>
    <property type="match status" value="1"/>
</dbReference>
<dbReference type="PANTHER" id="PTHR46246">
    <property type="entry name" value="GUANOSINE-3',5'-BIS(DIPHOSPHATE) 3'-PYROPHOSPHOHYDROLASE MESH1"/>
    <property type="match status" value="1"/>
</dbReference>
<dbReference type="KEGG" id="srz:AXX16_0429"/>
<dbReference type="GeneID" id="61763632"/>
<dbReference type="SUPFAM" id="SSF109604">
    <property type="entry name" value="HD-domain/PDEase-like"/>
    <property type="match status" value="1"/>
</dbReference>
<evidence type="ECO:0000313" key="5">
    <source>
        <dbReference type="EMBL" id="VTP59724.1"/>
    </source>
</evidence>
<dbReference type="InterPro" id="IPR003607">
    <property type="entry name" value="HD/PDEase_dom"/>
</dbReference>
<dbReference type="EMBL" id="JADULK010000006">
    <property type="protein sequence ID" value="MBH1930685.1"/>
    <property type="molecule type" value="Genomic_DNA"/>
</dbReference>
<dbReference type="SMART" id="SM00471">
    <property type="entry name" value="HDc"/>
    <property type="match status" value="1"/>
</dbReference>